<dbReference type="EMBL" id="JACHHV010000009">
    <property type="protein sequence ID" value="MBB5887858.1"/>
    <property type="molecule type" value="Genomic_DNA"/>
</dbReference>
<reference evidence="1 2" key="1">
    <citation type="submission" date="2020-08" db="EMBL/GenBank/DDBJ databases">
        <title>Genomic Encyclopedia of Type Strains, Phase IV (KMG-IV): sequencing the most valuable type-strain genomes for metagenomic binning, comparative biology and taxonomic classification.</title>
        <authorList>
            <person name="Goeker M."/>
        </authorList>
    </citation>
    <scope>NUCLEOTIDE SEQUENCE [LARGE SCALE GENOMIC DNA]</scope>
    <source>
        <strain evidence="1 2">DSM 14925</strain>
    </source>
</reference>
<protein>
    <submittedName>
        <fullName evidence="1">IS30 family transposase</fullName>
    </submittedName>
</protein>
<evidence type="ECO:0000313" key="2">
    <source>
        <dbReference type="Proteomes" id="UP000562464"/>
    </source>
</evidence>
<sequence>MSISIPNYASFEGGSNENHKHMIRHFLSKGKKKTTASAVAKIETRTNCYPRKML</sequence>
<name>A0A841C811_9LACT</name>
<gene>
    <name evidence="1" type="ORF">HNQ37_000737</name>
</gene>
<evidence type="ECO:0000313" key="1">
    <source>
        <dbReference type="EMBL" id="MBB5887858.1"/>
    </source>
</evidence>
<organism evidence="1 2">
    <name type="scientific">Lactovum miscens</name>
    <dbReference type="NCBI Taxonomy" id="190387"/>
    <lineage>
        <taxon>Bacteria</taxon>
        <taxon>Bacillati</taxon>
        <taxon>Bacillota</taxon>
        <taxon>Bacilli</taxon>
        <taxon>Lactobacillales</taxon>
        <taxon>Streptococcaceae</taxon>
        <taxon>Lactovum</taxon>
    </lineage>
</organism>
<dbReference type="AlphaFoldDB" id="A0A841C811"/>
<comment type="caution">
    <text evidence="1">The sequence shown here is derived from an EMBL/GenBank/DDBJ whole genome shotgun (WGS) entry which is preliminary data.</text>
</comment>
<accession>A0A841C811</accession>
<proteinExistence type="predicted"/>
<keyword evidence="2" id="KW-1185">Reference proteome</keyword>
<dbReference type="Proteomes" id="UP000562464">
    <property type="component" value="Unassembled WGS sequence"/>
</dbReference>